<sequence>MQAQYDVVVVGAGIAGAGVAADLSRDHRVVLLEQEPQPAMHATGRSAALFSEIYGNACIRALSQASRGFFLDRDEEPAFVTPRGCIHIARQDELAGIEALASEPSVAPFVTALNGDEVRALVPVLFPGVVVAALSENHSYDLDVDAIHQHFLRQMRGNGGVLHCSSPVTRCMHDGRAWTVHAGDRVLRAPIVINAAGAWGDVLAKMAGAQPVGLQPKRRTAVIVDPPQGVDSAKWPAVIHIGEKFYFKPEAGKILMSPADETPVDPHDAYPDELDVAIAVDRVQQVADIAVRRVEHSWAGLRTFAPDKTPVVGYDSRVPGFFWLTGQGGYGIQTAPALSELAASLVRRRGIPDALAAAGVTQAELAPARFQAPGGASSQPETSYEPINGQASR</sequence>
<dbReference type="Proteomes" id="UP001162881">
    <property type="component" value="Unassembled WGS sequence"/>
</dbReference>
<dbReference type="PANTHER" id="PTHR13847">
    <property type="entry name" value="SARCOSINE DEHYDROGENASE-RELATED"/>
    <property type="match status" value="1"/>
</dbReference>
<organism evidence="4 5">
    <name type="scientific">Novosphingobium organovorum</name>
    <dbReference type="NCBI Taxonomy" id="2930092"/>
    <lineage>
        <taxon>Bacteria</taxon>
        <taxon>Pseudomonadati</taxon>
        <taxon>Pseudomonadota</taxon>
        <taxon>Alphaproteobacteria</taxon>
        <taxon>Sphingomonadales</taxon>
        <taxon>Sphingomonadaceae</taxon>
        <taxon>Novosphingobium</taxon>
    </lineage>
</organism>
<gene>
    <name evidence="4" type="ORF">MTR62_15560</name>
</gene>
<keyword evidence="1" id="KW-0560">Oxidoreductase</keyword>
<reference evidence="4" key="1">
    <citation type="submission" date="2022-03" db="EMBL/GenBank/DDBJ databases">
        <title>Identification of a novel bacterium isolated from mangrove sediments.</title>
        <authorList>
            <person name="Pan X."/>
        </authorList>
    </citation>
    <scope>NUCLEOTIDE SEQUENCE</scope>
    <source>
        <strain evidence="4">B1949</strain>
    </source>
</reference>
<dbReference type="Gene3D" id="3.30.9.10">
    <property type="entry name" value="D-Amino Acid Oxidase, subunit A, domain 2"/>
    <property type="match status" value="1"/>
</dbReference>
<evidence type="ECO:0000259" key="3">
    <source>
        <dbReference type="Pfam" id="PF01266"/>
    </source>
</evidence>
<protein>
    <submittedName>
        <fullName evidence="4">FAD-binding oxidoreductase</fullName>
    </submittedName>
</protein>
<dbReference type="InterPro" id="IPR006076">
    <property type="entry name" value="FAD-dep_OxRdtase"/>
</dbReference>
<dbReference type="RefSeq" id="WP_244022586.1">
    <property type="nucleotide sequence ID" value="NZ_JALHLF010000077.1"/>
</dbReference>
<feature type="region of interest" description="Disordered" evidence="2">
    <location>
        <begin position="369"/>
        <end position="393"/>
    </location>
</feature>
<dbReference type="InterPro" id="IPR036188">
    <property type="entry name" value="FAD/NAD-bd_sf"/>
</dbReference>
<feature type="domain" description="FAD dependent oxidoreductase" evidence="3">
    <location>
        <begin position="6"/>
        <end position="345"/>
    </location>
</feature>
<dbReference type="EMBL" id="JALHLF010000077">
    <property type="protein sequence ID" value="MCJ2184098.1"/>
    <property type="molecule type" value="Genomic_DNA"/>
</dbReference>
<evidence type="ECO:0000256" key="1">
    <source>
        <dbReference type="ARBA" id="ARBA00023002"/>
    </source>
</evidence>
<comment type="caution">
    <text evidence="4">The sequence shown here is derived from an EMBL/GenBank/DDBJ whole genome shotgun (WGS) entry which is preliminary data.</text>
</comment>
<dbReference type="Gene3D" id="3.50.50.60">
    <property type="entry name" value="FAD/NAD(P)-binding domain"/>
    <property type="match status" value="1"/>
</dbReference>
<name>A0ABT0BGZ0_9SPHN</name>
<evidence type="ECO:0000256" key="2">
    <source>
        <dbReference type="SAM" id="MobiDB-lite"/>
    </source>
</evidence>
<accession>A0ABT0BGZ0</accession>
<dbReference type="PANTHER" id="PTHR13847:SF287">
    <property type="entry name" value="FAD-DEPENDENT OXIDOREDUCTASE DOMAIN-CONTAINING PROTEIN 1"/>
    <property type="match status" value="1"/>
</dbReference>
<evidence type="ECO:0000313" key="4">
    <source>
        <dbReference type="EMBL" id="MCJ2184098.1"/>
    </source>
</evidence>
<proteinExistence type="predicted"/>
<evidence type="ECO:0000313" key="5">
    <source>
        <dbReference type="Proteomes" id="UP001162881"/>
    </source>
</evidence>
<dbReference type="SUPFAM" id="SSF51905">
    <property type="entry name" value="FAD/NAD(P)-binding domain"/>
    <property type="match status" value="1"/>
</dbReference>
<dbReference type="Pfam" id="PF01266">
    <property type="entry name" value="DAO"/>
    <property type="match status" value="1"/>
</dbReference>
<keyword evidence="5" id="KW-1185">Reference proteome</keyword>